<organism evidence="2 3">
    <name type="scientific">Nocardioides marmoriginsengisoli</name>
    <dbReference type="NCBI Taxonomy" id="661483"/>
    <lineage>
        <taxon>Bacteria</taxon>
        <taxon>Bacillati</taxon>
        <taxon>Actinomycetota</taxon>
        <taxon>Actinomycetes</taxon>
        <taxon>Propionibacteriales</taxon>
        <taxon>Nocardioidaceae</taxon>
        <taxon>Nocardioides</taxon>
    </lineage>
</organism>
<evidence type="ECO:0000256" key="1">
    <source>
        <dbReference type="SAM" id="MobiDB-lite"/>
    </source>
</evidence>
<evidence type="ECO:0000313" key="2">
    <source>
        <dbReference type="EMBL" id="RNL66258.1"/>
    </source>
</evidence>
<name>A0A3N0CS24_9ACTN</name>
<dbReference type="RefSeq" id="WP_123225703.1">
    <property type="nucleotide sequence ID" value="NZ_RJSE01000001.1"/>
</dbReference>
<comment type="caution">
    <text evidence="2">The sequence shown here is derived from an EMBL/GenBank/DDBJ whole genome shotgun (WGS) entry which is preliminary data.</text>
</comment>
<dbReference type="Proteomes" id="UP000267128">
    <property type="component" value="Unassembled WGS sequence"/>
</dbReference>
<sequence>MKTRIDADEWYPVYSIRPDGEHEVEASPDQVDRWKRTFDEFTRAQGELAALYEAAQQVARERAEQKRKDREAAEQEERRRIAREREAEAATRNAALAAMWDRINATNGVVYDAKGNPIGTVINSNHGVRLEPNS</sequence>
<reference evidence="2 3" key="1">
    <citation type="submission" date="2018-11" db="EMBL/GenBank/DDBJ databases">
        <authorList>
            <person name="Li F."/>
        </authorList>
    </citation>
    <scope>NUCLEOTIDE SEQUENCE [LARGE SCALE GENOMIC DNA]</scope>
    <source>
        <strain evidence="2 3">Gsoil 097</strain>
    </source>
</reference>
<protein>
    <submittedName>
        <fullName evidence="2">Uncharacterized protein</fullName>
    </submittedName>
</protein>
<dbReference type="AlphaFoldDB" id="A0A3N0CS24"/>
<proteinExistence type="predicted"/>
<keyword evidence="3" id="KW-1185">Reference proteome</keyword>
<gene>
    <name evidence="2" type="ORF">EFK50_01125</name>
</gene>
<evidence type="ECO:0000313" key="3">
    <source>
        <dbReference type="Proteomes" id="UP000267128"/>
    </source>
</evidence>
<accession>A0A3N0CS24</accession>
<dbReference type="EMBL" id="RJSE01000001">
    <property type="protein sequence ID" value="RNL66258.1"/>
    <property type="molecule type" value="Genomic_DNA"/>
</dbReference>
<feature type="region of interest" description="Disordered" evidence="1">
    <location>
        <begin position="60"/>
        <end position="87"/>
    </location>
</feature>